<dbReference type="SUPFAM" id="SSF52540">
    <property type="entry name" value="P-loop containing nucleoside triphosphate hydrolases"/>
    <property type="match status" value="1"/>
</dbReference>
<reference evidence="2 3" key="1">
    <citation type="submission" date="2022-12" db="EMBL/GenBank/DDBJ databases">
        <title>Chromosome-level genome of Tegillarca granosa.</title>
        <authorList>
            <person name="Kim J."/>
        </authorList>
    </citation>
    <scope>NUCLEOTIDE SEQUENCE [LARGE SCALE GENOMIC DNA]</scope>
    <source>
        <strain evidence="2">Teg-2019</strain>
        <tissue evidence="2">Adductor muscle</tissue>
    </source>
</reference>
<sequence length="407" mass="47327">METLHSFLSKTKAFKEKRSYRLLLAKIISYSKVNMANHDFEDLTDDVIDKAKYVKVLMLCDLCKIEYDDDDEITEKHLKIKLKEFLSLEKANRHAQAAVLEKLSRPHMILYHSDTSIESCFRLVYKRIQVEMQNAADIPDNEVIQTLSMTKLFRMCKSFNIEVSSNDTKSILRDKLLDKRKSLQEKGEWLEKTTKRFEQDSEAVKEIYKKLQTFLEIDDCRPWIKPEIDRRHGGNVFDEIKKKIEEINKKECSIVVTGETSAGKSSFLNMLFGFDILPQSVLHCTNTICRIKNSSDKRLEVTDFDGNTTIQGRDVSDEEFRKTIKTYTTVDEEEQKQNVKYVDIYWPVPLLQANITIVDTPGVSDNSELTKRLFDFLPQALAFIYILNTPNDGGVQTDRKLPTIRKY</sequence>
<dbReference type="PANTHER" id="PTHR26392">
    <property type="entry name" value="MITOGEN-ACTIVATED PROTEIN KINASE KINASE KINASE 7-RELATED"/>
    <property type="match status" value="1"/>
</dbReference>
<proteinExistence type="predicted"/>
<organism evidence="2 3">
    <name type="scientific">Tegillarca granosa</name>
    <name type="common">Malaysian cockle</name>
    <name type="synonym">Anadara granosa</name>
    <dbReference type="NCBI Taxonomy" id="220873"/>
    <lineage>
        <taxon>Eukaryota</taxon>
        <taxon>Metazoa</taxon>
        <taxon>Spiralia</taxon>
        <taxon>Lophotrochozoa</taxon>
        <taxon>Mollusca</taxon>
        <taxon>Bivalvia</taxon>
        <taxon>Autobranchia</taxon>
        <taxon>Pteriomorphia</taxon>
        <taxon>Arcoida</taxon>
        <taxon>Arcoidea</taxon>
        <taxon>Arcidae</taxon>
        <taxon>Tegillarca</taxon>
    </lineage>
</organism>
<name>A0ABQ9G0Y3_TEGGR</name>
<dbReference type="Gene3D" id="3.40.50.300">
    <property type="entry name" value="P-loop containing nucleotide triphosphate hydrolases"/>
    <property type="match status" value="1"/>
</dbReference>
<evidence type="ECO:0000313" key="3">
    <source>
        <dbReference type="Proteomes" id="UP001217089"/>
    </source>
</evidence>
<dbReference type="PANTHER" id="PTHR26392:SF92">
    <property type="entry name" value="PROTEIN KINASE DOMAIN-CONTAINING PROTEIN"/>
    <property type="match status" value="1"/>
</dbReference>
<dbReference type="InterPro" id="IPR045063">
    <property type="entry name" value="Dynamin_N"/>
</dbReference>
<evidence type="ECO:0000259" key="1">
    <source>
        <dbReference type="Pfam" id="PF00350"/>
    </source>
</evidence>
<comment type="caution">
    <text evidence="2">The sequence shown here is derived from an EMBL/GenBank/DDBJ whole genome shotgun (WGS) entry which is preliminary data.</text>
</comment>
<accession>A0ABQ9G0Y3</accession>
<dbReference type="Proteomes" id="UP001217089">
    <property type="component" value="Unassembled WGS sequence"/>
</dbReference>
<gene>
    <name evidence="2" type="ORF">KUTeg_000532</name>
</gene>
<dbReference type="EMBL" id="JARBDR010000018">
    <property type="protein sequence ID" value="KAJ8322061.1"/>
    <property type="molecule type" value="Genomic_DNA"/>
</dbReference>
<dbReference type="Pfam" id="PF00350">
    <property type="entry name" value="Dynamin_N"/>
    <property type="match status" value="1"/>
</dbReference>
<protein>
    <recommendedName>
        <fullName evidence="1">Dynamin N-terminal domain-containing protein</fullName>
    </recommendedName>
</protein>
<feature type="domain" description="Dynamin N-terminal" evidence="1">
    <location>
        <begin position="254"/>
        <end position="389"/>
    </location>
</feature>
<dbReference type="InterPro" id="IPR027417">
    <property type="entry name" value="P-loop_NTPase"/>
</dbReference>
<keyword evidence="3" id="KW-1185">Reference proteome</keyword>
<evidence type="ECO:0000313" key="2">
    <source>
        <dbReference type="EMBL" id="KAJ8322061.1"/>
    </source>
</evidence>